<dbReference type="EMBL" id="JBEPMJ010000010">
    <property type="protein sequence ID" value="MET3750415.1"/>
    <property type="molecule type" value="Genomic_DNA"/>
</dbReference>
<dbReference type="InterPro" id="IPR008792">
    <property type="entry name" value="PQQD"/>
</dbReference>
<evidence type="ECO:0000313" key="1">
    <source>
        <dbReference type="EMBL" id="MET3750415.1"/>
    </source>
</evidence>
<keyword evidence="2" id="KW-1185">Reference proteome</keyword>
<proteinExistence type="predicted"/>
<evidence type="ECO:0000313" key="2">
    <source>
        <dbReference type="Proteomes" id="UP001549106"/>
    </source>
</evidence>
<reference evidence="1 2" key="1">
    <citation type="submission" date="2024-06" db="EMBL/GenBank/DDBJ databases">
        <title>Genomic Encyclopedia of Type Strains, Phase IV (KMG-IV): sequencing the most valuable type-strain genomes for metagenomic binning, comparative biology and taxonomic classification.</title>
        <authorList>
            <person name="Goeker M."/>
        </authorList>
    </citation>
    <scope>NUCLEOTIDE SEQUENCE [LARGE SCALE GENOMIC DNA]</scope>
    <source>
        <strain evidence="1 2">DSM 29492</strain>
    </source>
</reference>
<dbReference type="RefSeq" id="WP_257464532.1">
    <property type="nucleotide sequence ID" value="NZ_BAABXP010000003.1"/>
</dbReference>
<dbReference type="Proteomes" id="UP001549106">
    <property type="component" value="Unassembled WGS sequence"/>
</dbReference>
<protein>
    <recommendedName>
        <fullName evidence="3">PqqD family protein</fullName>
    </recommendedName>
</protein>
<organism evidence="1 2">
    <name type="scientific">Blautia caecimuris</name>
    <dbReference type="NCBI Taxonomy" id="1796615"/>
    <lineage>
        <taxon>Bacteria</taxon>
        <taxon>Bacillati</taxon>
        <taxon>Bacillota</taxon>
        <taxon>Clostridia</taxon>
        <taxon>Lachnospirales</taxon>
        <taxon>Lachnospiraceae</taxon>
        <taxon>Blautia</taxon>
    </lineage>
</organism>
<gene>
    <name evidence="1" type="ORF">ABID24_001664</name>
</gene>
<name>A0ABV2M1R0_9FIRM</name>
<comment type="caution">
    <text evidence="1">The sequence shown here is derived from an EMBL/GenBank/DDBJ whole genome shotgun (WGS) entry which is preliminary data.</text>
</comment>
<dbReference type="InterPro" id="IPR041881">
    <property type="entry name" value="PqqD_sf"/>
</dbReference>
<dbReference type="Gene3D" id="1.10.10.1150">
    <property type="entry name" value="Coenzyme PQQ synthesis protein D (PqqD)"/>
    <property type="match status" value="1"/>
</dbReference>
<dbReference type="Pfam" id="PF05402">
    <property type="entry name" value="PqqD"/>
    <property type="match status" value="1"/>
</dbReference>
<sequence>MRQNPDLILREIYGKNILMPIRFNEASNDPIYFNEVGALIWKLSDKAKNVTELLNLVCETYNLKIDSAEAVAVEGFIDQLIESKLIMM</sequence>
<evidence type="ECO:0008006" key="3">
    <source>
        <dbReference type="Google" id="ProtNLM"/>
    </source>
</evidence>
<accession>A0ABV2M1R0</accession>